<dbReference type="EMBL" id="VJZC01000114">
    <property type="protein sequence ID" value="MPY58982.1"/>
    <property type="molecule type" value="Genomic_DNA"/>
</dbReference>
<name>A0A5N8XHP3_9ACTN</name>
<keyword evidence="2" id="KW-1185">Reference proteome</keyword>
<dbReference type="RefSeq" id="WP_152772503.1">
    <property type="nucleotide sequence ID" value="NZ_VJZC01000114.1"/>
</dbReference>
<evidence type="ECO:0008006" key="3">
    <source>
        <dbReference type="Google" id="ProtNLM"/>
    </source>
</evidence>
<accession>A0A5N8XHP3</accession>
<gene>
    <name evidence="1" type="ORF">FNH08_17950</name>
</gene>
<comment type="caution">
    <text evidence="1">The sequence shown here is derived from an EMBL/GenBank/DDBJ whole genome shotgun (WGS) entry which is preliminary data.</text>
</comment>
<sequence length="120" mass="12927">MLRLTETACLLMLSVFLVSRPSFDHYLVVVLPLLVASAALPGAAARSPWFWLALVPQVPGFTWPFLELPTRRAFKDAVTLCVLTAAVALHRPPDRLRQSESGFTGGADARAVAGGGVVER</sequence>
<reference evidence="1 2" key="1">
    <citation type="submission" date="2019-07" db="EMBL/GenBank/DDBJ databases">
        <title>New species of Amycolatopsis and Streptomyces.</title>
        <authorList>
            <person name="Duangmal K."/>
            <person name="Teo W.F.A."/>
            <person name="Lipun K."/>
        </authorList>
    </citation>
    <scope>NUCLEOTIDE SEQUENCE [LARGE SCALE GENOMIC DNA]</scope>
    <source>
        <strain evidence="1 2">NBRC 106415</strain>
    </source>
</reference>
<evidence type="ECO:0000313" key="2">
    <source>
        <dbReference type="Proteomes" id="UP000400924"/>
    </source>
</evidence>
<evidence type="ECO:0000313" key="1">
    <source>
        <dbReference type="EMBL" id="MPY58982.1"/>
    </source>
</evidence>
<proteinExistence type="predicted"/>
<dbReference type="Proteomes" id="UP000400924">
    <property type="component" value="Unassembled WGS sequence"/>
</dbReference>
<protein>
    <recommendedName>
        <fullName evidence="3">DUF2029 domain-containing protein</fullName>
    </recommendedName>
</protein>
<dbReference type="OrthoDB" id="4337307at2"/>
<organism evidence="1 2">
    <name type="scientific">Streptomyces spongiae</name>
    <dbReference type="NCBI Taxonomy" id="565072"/>
    <lineage>
        <taxon>Bacteria</taxon>
        <taxon>Bacillati</taxon>
        <taxon>Actinomycetota</taxon>
        <taxon>Actinomycetes</taxon>
        <taxon>Kitasatosporales</taxon>
        <taxon>Streptomycetaceae</taxon>
        <taxon>Streptomyces</taxon>
    </lineage>
</organism>
<dbReference type="AlphaFoldDB" id="A0A5N8XHP3"/>